<dbReference type="NCBIfam" id="TIGR03784">
    <property type="entry name" value="marine_sortase"/>
    <property type="match status" value="1"/>
</dbReference>
<dbReference type="EMBL" id="FNAG01000009">
    <property type="protein sequence ID" value="SDD87403.1"/>
    <property type="molecule type" value="Genomic_DNA"/>
</dbReference>
<feature type="region of interest" description="Disordered" evidence="2">
    <location>
        <begin position="208"/>
        <end position="237"/>
    </location>
</feature>
<dbReference type="Proteomes" id="UP000199603">
    <property type="component" value="Unassembled WGS sequence"/>
</dbReference>
<dbReference type="OrthoDB" id="9790661at2"/>
<dbReference type="InterPro" id="IPR023365">
    <property type="entry name" value="Sortase_dom-sf"/>
</dbReference>
<dbReference type="Pfam" id="PF04203">
    <property type="entry name" value="Sortase"/>
    <property type="match status" value="1"/>
</dbReference>
<dbReference type="Gene3D" id="2.40.260.10">
    <property type="entry name" value="Sortase"/>
    <property type="match status" value="1"/>
</dbReference>
<dbReference type="AlphaFoldDB" id="A0A1G6YBM8"/>
<dbReference type="GO" id="GO:0016787">
    <property type="term" value="F:hydrolase activity"/>
    <property type="evidence" value="ECO:0007669"/>
    <property type="project" value="UniProtKB-KW"/>
</dbReference>
<evidence type="ECO:0000256" key="2">
    <source>
        <dbReference type="SAM" id="MobiDB-lite"/>
    </source>
</evidence>
<dbReference type="RefSeq" id="WP_091243756.1">
    <property type="nucleotide sequence ID" value="NZ_FNAG01000009.1"/>
</dbReference>
<accession>A0A1G6YBM8</accession>
<dbReference type="STRING" id="265719.SAMN04488509_10961"/>
<proteinExistence type="predicted"/>
<dbReference type="InterPro" id="IPR041999">
    <property type="entry name" value="Sortase_D_1"/>
</dbReference>
<dbReference type="CDD" id="cd05828">
    <property type="entry name" value="Sortase_D_1"/>
    <property type="match status" value="1"/>
</dbReference>
<organism evidence="3 4">
    <name type="scientific">Aquimonas voraii</name>
    <dbReference type="NCBI Taxonomy" id="265719"/>
    <lineage>
        <taxon>Bacteria</taxon>
        <taxon>Pseudomonadati</taxon>
        <taxon>Pseudomonadota</taxon>
        <taxon>Gammaproteobacteria</taxon>
        <taxon>Lysobacterales</taxon>
        <taxon>Lysobacteraceae</taxon>
        <taxon>Aquimonas</taxon>
    </lineage>
</organism>
<gene>
    <name evidence="3" type="ORF">SAMN04488509_10961</name>
</gene>
<evidence type="ECO:0000313" key="3">
    <source>
        <dbReference type="EMBL" id="SDD87403.1"/>
    </source>
</evidence>
<name>A0A1G6YBM8_9GAMM</name>
<keyword evidence="1" id="KW-0378">Hydrolase</keyword>
<sequence length="237" mass="25289">MQSPTAARMAKPAPLSLRRRWLALSLLLASGVLLLQALWIPAKAELAQWLLARSWSAARATGVAQPPWAWADTRAVALLRRAGEDTGQIVLAGDSGRVLAFGPGWNPASAAPGGQGTVVISAHRDTHFAWLRDLGEGATLELEGLGGMRRYRLRERHILDVRKHALAPDAGEDQLLLVTCWPFDAEEAGGPLRLVLRFLPLERQALALSPAAAPPSPPRTPASPRSADAGTGSSHRG</sequence>
<dbReference type="InterPro" id="IPR005754">
    <property type="entry name" value="Sortase"/>
</dbReference>
<dbReference type="InterPro" id="IPR022445">
    <property type="entry name" value="Sortase_proteobact_type"/>
</dbReference>
<reference evidence="3 4" key="1">
    <citation type="submission" date="2016-10" db="EMBL/GenBank/DDBJ databases">
        <authorList>
            <person name="de Groot N.N."/>
        </authorList>
    </citation>
    <scope>NUCLEOTIDE SEQUENCE [LARGE SCALE GENOMIC DNA]</scope>
    <source>
        <strain evidence="3 4">DSM 16957</strain>
    </source>
</reference>
<feature type="compositionally biased region" description="Pro residues" evidence="2">
    <location>
        <begin position="212"/>
        <end position="221"/>
    </location>
</feature>
<dbReference type="SUPFAM" id="SSF63817">
    <property type="entry name" value="Sortase"/>
    <property type="match status" value="1"/>
</dbReference>
<evidence type="ECO:0000313" key="4">
    <source>
        <dbReference type="Proteomes" id="UP000199603"/>
    </source>
</evidence>
<keyword evidence="4" id="KW-1185">Reference proteome</keyword>
<protein>
    <submittedName>
        <fullName evidence="3">Sortase A</fullName>
    </submittedName>
</protein>
<evidence type="ECO:0000256" key="1">
    <source>
        <dbReference type="ARBA" id="ARBA00022801"/>
    </source>
</evidence>